<dbReference type="EMBL" id="JAVRHO010000022">
    <property type="protein sequence ID" value="MDT0647847.1"/>
    <property type="molecule type" value="Genomic_DNA"/>
</dbReference>
<organism evidence="1 2">
    <name type="scientific">Autumnicola lenta</name>
    <dbReference type="NCBI Taxonomy" id="3075593"/>
    <lineage>
        <taxon>Bacteria</taxon>
        <taxon>Pseudomonadati</taxon>
        <taxon>Bacteroidota</taxon>
        <taxon>Flavobacteriia</taxon>
        <taxon>Flavobacteriales</taxon>
        <taxon>Flavobacteriaceae</taxon>
        <taxon>Autumnicola</taxon>
    </lineage>
</organism>
<comment type="caution">
    <text evidence="1">The sequence shown here is derived from an EMBL/GenBank/DDBJ whole genome shotgun (WGS) entry which is preliminary data.</text>
</comment>
<protein>
    <submittedName>
        <fullName evidence="1">CDP-glycerol glycerophosphotransferase family protein</fullName>
    </submittedName>
</protein>
<dbReference type="RefSeq" id="WP_311495949.1">
    <property type="nucleotide sequence ID" value="NZ_JAVRHO010000022.1"/>
</dbReference>
<evidence type="ECO:0000313" key="2">
    <source>
        <dbReference type="Proteomes" id="UP001245285"/>
    </source>
</evidence>
<sequence>MGTKTESERTYKIGFIFLDEIHHIFHFISIATELSKTQKVSILTYPSNHDLLRRSIKELDGDNITVEELPTSAFRSFTDRIKGRELPRKGFWIKKNKKYILKTFDAVVFTDYFHKYLLRDRKPGKTPKLLKFPHGTPGRAYAFNKSQLDFDFQLIIGNFQYQQYKEMGLLGNHPAITGYAKLDALKAKERNFSFGNKKPVVLYNPHFDPNLSSWKHEGLEVLDYFYNQEHFNLIFAPHLHLFQENKGGHKASEIPEKFYRKKNIHIDLGSLKSIDMSYLNSADLYVGDVSSQVYEFIITPKPCIFLNPNELQYENDFSFRFWKCGEVINSAKQLNEALTKATADFAKYRTVQKKITEENYYTEEGSTASERGAKAIISYLDKALA</sequence>
<dbReference type="Proteomes" id="UP001245285">
    <property type="component" value="Unassembled WGS sequence"/>
</dbReference>
<keyword evidence="2" id="KW-1185">Reference proteome</keyword>
<gene>
    <name evidence="1" type="ORF">RM545_14195</name>
</gene>
<dbReference type="InterPro" id="IPR007554">
    <property type="entry name" value="Glycerophosphate_synth"/>
</dbReference>
<dbReference type="Gene3D" id="3.40.50.12580">
    <property type="match status" value="1"/>
</dbReference>
<name>A0ABU3CNM8_9FLAO</name>
<dbReference type="InterPro" id="IPR043148">
    <property type="entry name" value="TagF_C"/>
</dbReference>
<evidence type="ECO:0000313" key="1">
    <source>
        <dbReference type="EMBL" id="MDT0647847.1"/>
    </source>
</evidence>
<dbReference type="SUPFAM" id="SSF53756">
    <property type="entry name" value="UDP-Glycosyltransferase/glycogen phosphorylase"/>
    <property type="match status" value="1"/>
</dbReference>
<proteinExistence type="predicted"/>
<accession>A0ABU3CNM8</accession>
<reference evidence="1 2" key="1">
    <citation type="submission" date="2023-09" db="EMBL/GenBank/DDBJ databases">
        <authorList>
            <person name="Rey-Velasco X."/>
        </authorList>
    </citation>
    <scope>NUCLEOTIDE SEQUENCE [LARGE SCALE GENOMIC DNA]</scope>
    <source>
        <strain evidence="1 2">F260</strain>
    </source>
</reference>
<dbReference type="Pfam" id="PF04464">
    <property type="entry name" value="Glyphos_transf"/>
    <property type="match status" value="1"/>
</dbReference>